<dbReference type="PROSITE" id="PS50001">
    <property type="entry name" value="SH2"/>
    <property type="match status" value="1"/>
</dbReference>
<sequence>MAQLAKGALVARFDYYASESHELTVLEGDQLTLLDDSSPWWKVKNANGDVGYVPSNYVRPVRQNLFKNLKNSLGRRKGTSVTKTSQLYSNCSGQPLPDKGIKTEAGSPGGHENGTLGRAVFPLTGPNRSTLEHSNKALRALHCEESHIYHTTIPTNRPVVNLSRNFRGEPAQPGAGSRSPQFNQKRTTLVPTSDETLISPVAAELLYRVIASYQPQRSDELHINAGDRIRVLEKSADGWWFGEIMVGDQVRSSGWFPSNYVVVDVKNKNVGHGSLRNFRHPENRAVSVIPAFAPSNTSPTFHVNDKPSKLTAITLYPYVRNHLEEISFTINEVLEILERPSENADWMRCRNARGDIGWVPSNHLRILYPSLAAADRNLSRMACPTAVNPYTPRTRGLEQNIQNYMGTHPPPSAPSPPESMIDGEAVRLTHALKSRNSGAHLRKPWFWGAINQAECEYILHQYSHPGDFIIRDSTSNPNDLTIVLNSGNLIRNFRITVSNGCYHIGMRVFPSVEELIFHFQRHYIFTSKFESCFLVRPFAHPGFLQSSWYAVNEQLIPPVYTPVFRPYEAVCGTQMHSARTLSR</sequence>
<dbReference type="PROSITE" id="PS50002">
    <property type="entry name" value="SH3"/>
    <property type="match status" value="3"/>
</dbReference>
<reference evidence="8 9" key="1">
    <citation type="submission" date="2015-03" db="EMBL/GenBank/DDBJ databases">
        <title>Draft genome of the nematode, Opisthorchis viverrini.</title>
        <authorList>
            <person name="Mitreva M."/>
        </authorList>
    </citation>
    <scope>NUCLEOTIDE SEQUENCE [LARGE SCALE GENOMIC DNA]</scope>
    <source>
        <strain evidence="8">Khon Kaen</strain>
    </source>
</reference>
<dbReference type="GO" id="GO:0048013">
    <property type="term" value="P:ephrin receptor signaling pathway"/>
    <property type="evidence" value="ECO:0007669"/>
    <property type="project" value="TreeGrafter"/>
</dbReference>
<dbReference type="InterPro" id="IPR036860">
    <property type="entry name" value="SH2_dom_sf"/>
</dbReference>
<dbReference type="Gene3D" id="3.30.505.10">
    <property type="entry name" value="SH2 domain"/>
    <property type="match status" value="1"/>
</dbReference>
<dbReference type="GO" id="GO:0005737">
    <property type="term" value="C:cytoplasm"/>
    <property type="evidence" value="ECO:0007669"/>
    <property type="project" value="TreeGrafter"/>
</dbReference>
<dbReference type="AlphaFoldDB" id="A0A1S8X753"/>
<feature type="domain" description="SH2" evidence="6">
    <location>
        <begin position="445"/>
        <end position="538"/>
    </location>
</feature>
<feature type="domain" description="SH3" evidence="7">
    <location>
        <begin position="307"/>
        <end position="369"/>
    </location>
</feature>
<keyword evidence="9" id="KW-1185">Reference proteome</keyword>
<dbReference type="GO" id="GO:0035591">
    <property type="term" value="F:signaling adaptor activity"/>
    <property type="evidence" value="ECO:0007669"/>
    <property type="project" value="TreeGrafter"/>
</dbReference>
<dbReference type="SUPFAM" id="SSF55550">
    <property type="entry name" value="SH2 domain"/>
    <property type="match status" value="1"/>
</dbReference>
<evidence type="ECO:0000256" key="5">
    <source>
        <dbReference type="SAM" id="MobiDB-lite"/>
    </source>
</evidence>
<dbReference type="Pfam" id="PF00018">
    <property type="entry name" value="SH3_1"/>
    <property type="match status" value="2"/>
</dbReference>
<proteinExistence type="predicted"/>
<dbReference type="InterPro" id="IPR000980">
    <property type="entry name" value="SH2"/>
</dbReference>
<dbReference type="Pfam" id="PF14604">
    <property type="entry name" value="SH3_9"/>
    <property type="match status" value="1"/>
</dbReference>
<dbReference type="EMBL" id="KV891738">
    <property type="protein sequence ID" value="OON22560.1"/>
    <property type="molecule type" value="Genomic_DNA"/>
</dbReference>
<dbReference type="PANTHER" id="PTHR19969:SF14">
    <property type="entry name" value="DREADLOCKS, ISOFORM B"/>
    <property type="match status" value="1"/>
</dbReference>
<feature type="domain" description="SH3" evidence="7">
    <location>
        <begin position="202"/>
        <end position="266"/>
    </location>
</feature>
<evidence type="ECO:0000313" key="8">
    <source>
        <dbReference type="EMBL" id="OON22560.1"/>
    </source>
</evidence>
<feature type="region of interest" description="Disordered" evidence="5">
    <location>
        <begin position="90"/>
        <end position="116"/>
    </location>
</feature>
<dbReference type="SUPFAM" id="SSF50044">
    <property type="entry name" value="SH3-domain"/>
    <property type="match status" value="3"/>
</dbReference>
<evidence type="ECO:0000256" key="1">
    <source>
        <dbReference type="ARBA" id="ARBA00022443"/>
    </source>
</evidence>
<dbReference type="PANTHER" id="PTHR19969">
    <property type="entry name" value="SH2-SH3 ADAPTOR PROTEIN-RELATED"/>
    <property type="match status" value="1"/>
</dbReference>
<evidence type="ECO:0000259" key="7">
    <source>
        <dbReference type="PROSITE" id="PS50002"/>
    </source>
</evidence>
<evidence type="ECO:0000256" key="4">
    <source>
        <dbReference type="PROSITE-ProRule" id="PRU00192"/>
    </source>
</evidence>
<dbReference type="GO" id="GO:0016477">
    <property type="term" value="P:cell migration"/>
    <property type="evidence" value="ECO:0007669"/>
    <property type="project" value="TreeGrafter"/>
</dbReference>
<dbReference type="SMART" id="SM00252">
    <property type="entry name" value="SH2"/>
    <property type="match status" value="1"/>
</dbReference>
<keyword evidence="2 3" id="KW-0727">SH2 domain</keyword>
<dbReference type="InterPro" id="IPR051184">
    <property type="entry name" value="Tyrosine-phos_adapter"/>
</dbReference>
<feature type="compositionally biased region" description="Polar residues" evidence="5">
    <location>
        <begin position="178"/>
        <end position="189"/>
    </location>
</feature>
<dbReference type="SMART" id="SM00326">
    <property type="entry name" value="SH3"/>
    <property type="match status" value="3"/>
</dbReference>
<accession>A0A1S8X753</accession>
<feature type="domain" description="SH3" evidence="7">
    <location>
        <begin position="4"/>
        <end position="63"/>
    </location>
</feature>
<evidence type="ECO:0000313" key="9">
    <source>
        <dbReference type="Proteomes" id="UP000243686"/>
    </source>
</evidence>
<dbReference type="Pfam" id="PF00017">
    <property type="entry name" value="SH2"/>
    <property type="match status" value="1"/>
</dbReference>
<dbReference type="Proteomes" id="UP000243686">
    <property type="component" value="Unassembled WGS sequence"/>
</dbReference>
<dbReference type="InterPro" id="IPR001452">
    <property type="entry name" value="SH3_domain"/>
</dbReference>
<keyword evidence="1 4" id="KW-0728">SH3 domain</keyword>
<dbReference type="GO" id="GO:0030971">
    <property type="term" value="F:receptor tyrosine kinase binding"/>
    <property type="evidence" value="ECO:0007669"/>
    <property type="project" value="TreeGrafter"/>
</dbReference>
<evidence type="ECO:0000256" key="3">
    <source>
        <dbReference type="PROSITE-ProRule" id="PRU00191"/>
    </source>
</evidence>
<protein>
    <submittedName>
        <fullName evidence="8">SH3 domain protein</fullName>
    </submittedName>
</protein>
<dbReference type="PRINTS" id="PR00499">
    <property type="entry name" value="P67PHOX"/>
</dbReference>
<dbReference type="PRINTS" id="PR00401">
    <property type="entry name" value="SH2DOMAIN"/>
</dbReference>
<name>A0A1S8X753_OPIVI</name>
<evidence type="ECO:0000259" key="6">
    <source>
        <dbReference type="PROSITE" id="PS50001"/>
    </source>
</evidence>
<evidence type="ECO:0000256" key="2">
    <source>
        <dbReference type="ARBA" id="ARBA00022999"/>
    </source>
</evidence>
<gene>
    <name evidence="8" type="ORF">X801_01534</name>
</gene>
<organism evidence="8 9">
    <name type="scientific">Opisthorchis viverrini</name>
    <name type="common">Southeast Asian liver fluke</name>
    <dbReference type="NCBI Taxonomy" id="6198"/>
    <lineage>
        <taxon>Eukaryota</taxon>
        <taxon>Metazoa</taxon>
        <taxon>Spiralia</taxon>
        <taxon>Lophotrochozoa</taxon>
        <taxon>Platyhelminthes</taxon>
        <taxon>Trematoda</taxon>
        <taxon>Digenea</taxon>
        <taxon>Opisthorchiida</taxon>
        <taxon>Opisthorchiata</taxon>
        <taxon>Opisthorchiidae</taxon>
        <taxon>Opisthorchis</taxon>
    </lineage>
</organism>
<dbReference type="Gene3D" id="2.30.30.40">
    <property type="entry name" value="SH3 Domains"/>
    <property type="match status" value="3"/>
</dbReference>
<feature type="region of interest" description="Disordered" evidence="5">
    <location>
        <begin position="164"/>
        <end position="189"/>
    </location>
</feature>
<dbReference type="PRINTS" id="PR00452">
    <property type="entry name" value="SH3DOMAIN"/>
</dbReference>
<dbReference type="InterPro" id="IPR036028">
    <property type="entry name" value="SH3-like_dom_sf"/>
</dbReference>